<keyword evidence="8" id="KW-0800">Toxin</keyword>
<comment type="caution">
    <text evidence="10">The sequence shown here is derived from an EMBL/GenBank/DDBJ whole genome shotgun (WGS) entry which is preliminary data.</text>
</comment>
<dbReference type="GO" id="GO:0090729">
    <property type="term" value="F:toxin activity"/>
    <property type="evidence" value="ECO:0007669"/>
    <property type="project" value="UniProtKB-KW"/>
</dbReference>
<proteinExistence type="inferred from homology"/>
<feature type="domain" description="PIN" evidence="9">
    <location>
        <begin position="7"/>
        <end position="113"/>
    </location>
</feature>
<dbReference type="Pfam" id="PF01850">
    <property type="entry name" value="PIN"/>
    <property type="match status" value="1"/>
</dbReference>
<evidence type="ECO:0000256" key="7">
    <source>
        <dbReference type="ARBA" id="ARBA00038093"/>
    </source>
</evidence>
<comment type="function">
    <text evidence="8">Toxic component of a toxin-antitoxin (TA) system. An RNase.</text>
</comment>
<reference evidence="10 11" key="1">
    <citation type="submission" date="2010-04" db="EMBL/GenBank/DDBJ databases">
        <authorList>
            <person name="Muzny D."/>
            <person name="Qin X."/>
            <person name="Deng J."/>
            <person name="Jiang H."/>
            <person name="Liu Y."/>
            <person name="Qu J."/>
            <person name="Song X.-Z."/>
            <person name="Zhang L."/>
            <person name="Thornton R."/>
            <person name="Coyle M."/>
            <person name="Francisco L."/>
            <person name="Jackson L."/>
            <person name="Javaid M."/>
            <person name="Korchina V."/>
            <person name="Kovar C."/>
            <person name="Mata R."/>
            <person name="Mathew T."/>
            <person name="Ngo R."/>
            <person name="Nguyen L."/>
            <person name="Nguyen N."/>
            <person name="Okwuonu G."/>
            <person name="Ongeri F."/>
            <person name="Pham C."/>
            <person name="Simmons D."/>
            <person name="Wilczek-Boney K."/>
            <person name="Hale W."/>
            <person name="Jakkamsetti A."/>
            <person name="Pham P."/>
            <person name="Ruth R."/>
            <person name="San Lucas F."/>
            <person name="Warren J."/>
            <person name="Zhang J."/>
            <person name="Zhao Z."/>
            <person name="Zhou C."/>
            <person name="Zhu D."/>
            <person name="Lee S."/>
            <person name="Bess C."/>
            <person name="Blankenburg K."/>
            <person name="Forbes L."/>
            <person name="Fu Q."/>
            <person name="Gubbala S."/>
            <person name="Hirani K."/>
            <person name="Jayaseelan J.C."/>
            <person name="Lara F."/>
            <person name="Munidasa M."/>
            <person name="Palculict T."/>
            <person name="Patil S."/>
            <person name="Pu L.-L."/>
            <person name="Saada N."/>
            <person name="Tang L."/>
            <person name="Weissenberger G."/>
            <person name="Zhu Y."/>
            <person name="Hemphill L."/>
            <person name="Shang Y."/>
            <person name="Youmans B."/>
            <person name="Ayvaz T."/>
            <person name="Ross M."/>
            <person name="Santibanez J."/>
            <person name="Aqrawi P."/>
            <person name="Gross S."/>
            <person name="Joshi V."/>
            <person name="Fowler G."/>
            <person name="Nazareth L."/>
            <person name="Reid J."/>
            <person name="Worley K."/>
            <person name="Petrosino J."/>
            <person name="Highlander S."/>
            <person name="Gibbs R."/>
        </authorList>
    </citation>
    <scope>NUCLEOTIDE SEQUENCE [LARGE SCALE GENOMIC DNA]</scope>
    <source>
        <strain evidence="10 11">ATCC BAA-614</strain>
    </source>
</reference>
<sequence>MAPHLVILVDSDILIAHLRGLDAARHWLVQARQEGPLAISVVSIAELVGGMRSAERREVWRLLASFRTEPATEIIARRAGDFRRRYRASHSSIGLGDYLLAATADVKGYQAATLNVKHFPMFKNLRPPFAL</sequence>
<evidence type="ECO:0000256" key="2">
    <source>
        <dbReference type="ARBA" id="ARBA00022649"/>
    </source>
</evidence>
<dbReference type="PANTHER" id="PTHR33653:SF1">
    <property type="entry name" value="RIBONUCLEASE VAPC2"/>
    <property type="match status" value="1"/>
</dbReference>
<dbReference type="InterPro" id="IPR022907">
    <property type="entry name" value="VapC_family"/>
</dbReference>
<dbReference type="InterPro" id="IPR050556">
    <property type="entry name" value="Type_II_TA_system_RNase"/>
</dbReference>
<dbReference type="InterPro" id="IPR029060">
    <property type="entry name" value="PIN-like_dom_sf"/>
</dbReference>
<dbReference type="Gene3D" id="3.40.50.1010">
    <property type="entry name" value="5'-nuclease"/>
    <property type="match status" value="1"/>
</dbReference>
<dbReference type="HOGENOM" id="CLU_118482_0_1_11"/>
<keyword evidence="4 8" id="KW-0479">Metal-binding</keyword>
<keyword evidence="5 8" id="KW-0378">Hydrolase</keyword>
<dbReference type="InterPro" id="IPR002716">
    <property type="entry name" value="PIN_dom"/>
</dbReference>
<evidence type="ECO:0000256" key="8">
    <source>
        <dbReference type="HAMAP-Rule" id="MF_00265"/>
    </source>
</evidence>
<dbReference type="HAMAP" id="MF_00265">
    <property type="entry name" value="VapC_Nob1"/>
    <property type="match status" value="1"/>
</dbReference>
<feature type="binding site" evidence="8">
    <location>
        <position position="97"/>
    </location>
    <ligand>
        <name>Mg(2+)</name>
        <dbReference type="ChEBI" id="CHEBI:18420"/>
    </ligand>
</feature>
<keyword evidence="6 8" id="KW-0460">Magnesium</keyword>
<name>D5P4E5_9MYCO</name>
<keyword evidence="2 8" id="KW-1277">Toxin-antitoxin system</keyword>
<dbReference type="EMBL" id="ADNV01000083">
    <property type="protein sequence ID" value="EFG79142.1"/>
    <property type="molecule type" value="Genomic_DNA"/>
</dbReference>
<evidence type="ECO:0000256" key="1">
    <source>
        <dbReference type="ARBA" id="ARBA00001946"/>
    </source>
</evidence>
<gene>
    <name evidence="8" type="primary">vapC</name>
    <name evidence="10" type="ORF">HMPREF0591_1039</name>
</gene>
<dbReference type="GO" id="GO:0004540">
    <property type="term" value="F:RNA nuclease activity"/>
    <property type="evidence" value="ECO:0007669"/>
    <property type="project" value="InterPro"/>
</dbReference>
<dbReference type="GO" id="GO:0000287">
    <property type="term" value="F:magnesium ion binding"/>
    <property type="evidence" value="ECO:0007669"/>
    <property type="project" value="UniProtKB-UniRule"/>
</dbReference>
<evidence type="ECO:0000256" key="5">
    <source>
        <dbReference type="ARBA" id="ARBA00022801"/>
    </source>
</evidence>
<dbReference type="EC" id="3.1.-.-" evidence="8"/>
<dbReference type="PANTHER" id="PTHR33653">
    <property type="entry name" value="RIBONUCLEASE VAPC2"/>
    <property type="match status" value="1"/>
</dbReference>
<keyword evidence="3 8" id="KW-0540">Nuclease</keyword>
<dbReference type="CDD" id="cd18741">
    <property type="entry name" value="PIN_VapC4-5_FitB-like"/>
    <property type="match status" value="1"/>
</dbReference>
<dbReference type="AlphaFoldDB" id="D5P4E5"/>
<protein>
    <recommendedName>
        <fullName evidence="8">Ribonuclease VapC</fullName>
        <shortName evidence="8">RNase VapC</shortName>
        <ecNumber evidence="8">3.1.-.-</ecNumber>
    </recommendedName>
    <alternativeName>
        <fullName evidence="8">Toxin VapC</fullName>
    </alternativeName>
</protein>
<evidence type="ECO:0000256" key="4">
    <source>
        <dbReference type="ARBA" id="ARBA00022723"/>
    </source>
</evidence>
<evidence type="ECO:0000259" key="9">
    <source>
        <dbReference type="Pfam" id="PF01850"/>
    </source>
</evidence>
<dbReference type="GO" id="GO:0016787">
    <property type="term" value="F:hydrolase activity"/>
    <property type="evidence" value="ECO:0007669"/>
    <property type="project" value="UniProtKB-KW"/>
</dbReference>
<evidence type="ECO:0000313" key="10">
    <source>
        <dbReference type="EMBL" id="EFG79142.1"/>
    </source>
</evidence>
<dbReference type="Proteomes" id="UP000003653">
    <property type="component" value="Unassembled WGS sequence"/>
</dbReference>
<feature type="binding site" evidence="8">
    <location>
        <position position="10"/>
    </location>
    <ligand>
        <name>Mg(2+)</name>
        <dbReference type="ChEBI" id="CHEBI:18420"/>
    </ligand>
</feature>
<keyword evidence="11" id="KW-1185">Reference proteome</keyword>
<evidence type="ECO:0000256" key="3">
    <source>
        <dbReference type="ARBA" id="ARBA00022722"/>
    </source>
</evidence>
<dbReference type="SUPFAM" id="SSF88723">
    <property type="entry name" value="PIN domain-like"/>
    <property type="match status" value="1"/>
</dbReference>
<evidence type="ECO:0000256" key="6">
    <source>
        <dbReference type="ARBA" id="ARBA00022842"/>
    </source>
</evidence>
<organism evidence="10 11">
    <name type="scientific">Mycobacterium parascrofulaceum ATCC BAA-614</name>
    <dbReference type="NCBI Taxonomy" id="525368"/>
    <lineage>
        <taxon>Bacteria</taxon>
        <taxon>Bacillati</taxon>
        <taxon>Actinomycetota</taxon>
        <taxon>Actinomycetes</taxon>
        <taxon>Mycobacteriales</taxon>
        <taxon>Mycobacteriaceae</taxon>
        <taxon>Mycobacterium</taxon>
        <taxon>Mycobacterium simiae complex</taxon>
    </lineage>
</organism>
<comment type="cofactor">
    <cofactor evidence="1 8">
        <name>Mg(2+)</name>
        <dbReference type="ChEBI" id="CHEBI:18420"/>
    </cofactor>
</comment>
<comment type="similarity">
    <text evidence="7 8">Belongs to the PINc/VapC protein family.</text>
</comment>
<evidence type="ECO:0000313" key="11">
    <source>
        <dbReference type="Proteomes" id="UP000003653"/>
    </source>
</evidence>
<dbReference type="eggNOG" id="COG1487">
    <property type="taxonomic scope" value="Bacteria"/>
</dbReference>
<accession>D5P4E5</accession>